<dbReference type="InterPro" id="IPR051043">
    <property type="entry name" value="Sulfatase_Mod_Factor_Kinase"/>
</dbReference>
<dbReference type="AlphaFoldDB" id="A0A6L9XWR8"/>
<sequence>MGSDQHYPEEAPAHRVRVEGFRIARTTVTNRDYAAFVRATHYRTVAERPLNPADFPDAPAENLVPGSMVFTGTPGPVDLRHLSQWWAWTPGANWRRPFGPGSSVGDRPEHPVVHIAYEDAQAYAEWADARLPTEAEWEFAARGGLEATRFTWGDEPEAAGEARANYWHGDFPWRAAPGYGSTAPVGSFLANGFGLFDMAGNVWEWTSDWYQGHQGDECCIPANPVGGSREGSINPAEQFAVPRKTVKGGSFLCADSYCQRYRPAARRAQMIDTGMSHIGFRLAGRLTITLAESSRTPF</sequence>
<organism evidence="2 3">
    <name type="scientific">Leifsonia tongyongensis</name>
    <dbReference type="NCBI Taxonomy" id="1268043"/>
    <lineage>
        <taxon>Bacteria</taxon>
        <taxon>Bacillati</taxon>
        <taxon>Actinomycetota</taxon>
        <taxon>Actinomycetes</taxon>
        <taxon>Micrococcales</taxon>
        <taxon>Microbacteriaceae</taxon>
        <taxon>Leifsonia</taxon>
    </lineage>
</organism>
<name>A0A6L9XWR8_9MICO</name>
<evidence type="ECO:0000313" key="3">
    <source>
        <dbReference type="Proteomes" id="UP000474967"/>
    </source>
</evidence>
<evidence type="ECO:0000313" key="2">
    <source>
        <dbReference type="EMBL" id="NEN05882.1"/>
    </source>
</evidence>
<evidence type="ECO:0000259" key="1">
    <source>
        <dbReference type="Pfam" id="PF03781"/>
    </source>
</evidence>
<protein>
    <submittedName>
        <fullName evidence="2">Formylglycine-generating enzyme family protein</fullName>
    </submittedName>
</protein>
<comment type="caution">
    <text evidence="2">The sequence shown here is derived from an EMBL/GenBank/DDBJ whole genome shotgun (WGS) entry which is preliminary data.</text>
</comment>
<dbReference type="InterPro" id="IPR016187">
    <property type="entry name" value="CTDL_fold"/>
</dbReference>
<gene>
    <name evidence="2" type="ORF">G3T36_08345</name>
</gene>
<dbReference type="InterPro" id="IPR005532">
    <property type="entry name" value="SUMF_dom"/>
</dbReference>
<accession>A0A6L9XWR8</accession>
<dbReference type="PANTHER" id="PTHR23150:SF19">
    <property type="entry name" value="FORMYLGLYCINE-GENERATING ENZYME"/>
    <property type="match status" value="1"/>
</dbReference>
<reference evidence="2 3" key="1">
    <citation type="journal article" date="2014" name="J. Microbiol.">
        <title>Diaminobutyricibacter tongyongensis gen. nov., sp. nov. and Homoserinibacter gongjuensis gen. nov., sp. nov. belong to the family Microbacteriaceae.</title>
        <authorList>
            <person name="Kim S.J."/>
            <person name="Ahn J.H."/>
            <person name="Weon H.Y."/>
            <person name="Hamada M."/>
            <person name="Suzuki K."/>
            <person name="Kwon S.W."/>
        </authorList>
    </citation>
    <scope>NUCLEOTIDE SEQUENCE [LARGE SCALE GENOMIC DNA]</scope>
    <source>
        <strain evidence="2 3">NBRC 108724</strain>
    </source>
</reference>
<dbReference type="InterPro" id="IPR042095">
    <property type="entry name" value="SUMF_sf"/>
</dbReference>
<dbReference type="PANTHER" id="PTHR23150">
    <property type="entry name" value="SULFATASE MODIFYING FACTOR 1, 2"/>
    <property type="match status" value="1"/>
</dbReference>
<proteinExistence type="predicted"/>
<feature type="domain" description="Sulfatase-modifying factor enzyme-like" evidence="1">
    <location>
        <begin position="1"/>
        <end position="283"/>
    </location>
</feature>
<dbReference type="EMBL" id="JAAGWY010000002">
    <property type="protein sequence ID" value="NEN05882.1"/>
    <property type="molecule type" value="Genomic_DNA"/>
</dbReference>
<dbReference type="SUPFAM" id="SSF56436">
    <property type="entry name" value="C-type lectin-like"/>
    <property type="match status" value="1"/>
</dbReference>
<dbReference type="Pfam" id="PF03781">
    <property type="entry name" value="FGE-sulfatase"/>
    <property type="match status" value="1"/>
</dbReference>
<keyword evidence="3" id="KW-1185">Reference proteome</keyword>
<dbReference type="Gene3D" id="3.90.1580.10">
    <property type="entry name" value="paralog of FGE (formylglycine-generating enzyme)"/>
    <property type="match status" value="1"/>
</dbReference>
<dbReference type="GO" id="GO:0120147">
    <property type="term" value="F:formylglycine-generating oxidase activity"/>
    <property type="evidence" value="ECO:0007669"/>
    <property type="project" value="TreeGrafter"/>
</dbReference>
<dbReference type="Proteomes" id="UP000474967">
    <property type="component" value="Unassembled WGS sequence"/>
</dbReference>